<comment type="subcellular location">
    <subcellularLocation>
        <location evidence="2">Cytoplasmic vesicle</location>
        <location evidence="2">COPII-coated vesicle membrane</location>
        <topology evidence="2">Multi-pass membrane protein</topology>
    </subcellularLocation>
    <subcellularLocation>
        <location evidence="1">Endoplasmic reticulum membrane</location>
        <topology evidence="1">Multi-pass membrane protein</topology>
    </subcellularLocation>
    <subcellularLocation>
        <location evidence="3">Golgi apparatus membrane</location>
        <topology evidence="3">Multi-pass membrane protein</topology>
    </subcellularLocation>
</comment>
<protein>
    <recommendedName>
        <fullName evidence="5">Sterol regulatory element-binding protein cleavage-activating protein</fullName>
    </recommendedName>
</protein>
<evidence type="ECO:0000313" key="24">
    <source>
        <dbReference type="Proteomes" id="UP000024635"/>
    </source>
</evidence>
<dbReference type="Gene3D" id="2.130.10.10">
    <property type="entry name" value="YVTN repeat-like/Quinoprotein amine dehydrogenase"/>
    <property type="match status" value="2"/>
</dbReference>
<evidence type="ECO:0000256" key="2">
    <source>
        <dbReference type="ARBA" id="ARBA00004557"/>
    </source>
</evidence>
<feature type="transmembrane region" description="Helical" evidence="21">
    <location>
        <begin position="109"/>
        <end position="127"/>
    </location>
</feature>
<evidence type="ECO:0000256" key="4">
    <source>
        <dbReference type="ARBA" id="ARBA00007410"/>
    </source>
</evidence>
<dbReference type="PANTHER" id="PTHR46378:SF1">
    <property type="entry name" value="STEROL REGULATORY ELEMENT-BINDING PROTEIN CLEAVAGE-ACTIVATING PROTEIN"/>
    <property type="match status" value="1"/>
</dbReference>
<dbReference type="AlphaFoldDB" id="A0A016SH32"/>
<dbReference type="GO" id="GO:0005789">
    <property type="term" value="C:endoplasmic reticulum membrane"/>
    <property type="evidence" value="ECO:0007669"/>
    <property type="project" value="UniProtKB-SubCell"/>
</dbReference>
<evidence type="ECO:0000256" key="17">
    <source>
        <dbReference type="ARBA" id="ARBA00023180"/>
    </source>
</evidence>
<evidence type="ECO:0000313" key="23">
    <source>
        <dbReference type="EMBL" id="EYB89707.1"/>
    </source>
</evidence>
<sequence length="818" mass="92612">MIDYFPLLTSYAIFTFYLYYSARKFEMVASRWGLALAAAFTVGATLLMTTGVCAHLELTPTLWGAEIFPYIALILGLENILCVTRAVVYTPPSLDVSSRISHGLAQEGYALCKYFVMELTFLAIGYATRITEIQEFCMFAFIGLVIDFYMQMFFYAPCLTFDLQRLHSEEKRQFALKLFNTDIPHLNEFVPVKCPMRRIWPQFFEMKRLKKRTLSESQLDDREIQEDYDRKGRCRSNSASNSEWNYNDIQTLHSRVSSNRLRILYFVTRTRIFQRSIMAVFALWTIWLAFVVHEHGSFPFNASKVGSPSESLPTQSMPPHWQTWSERSFRWWLSLFAELSLSHPGGSITFVPPIVLKTSVDPSDSCLYSTRSSAKLPLQKPPLQEKDDSALKSRTSWLEKHLDVYLAVMWLILLLCVVGFVLYACFWARWRTERIRRKEAAIASPTSLSPRGSITELAVSERKSMVESVPIVFCGHRFPIECIAVCSPSRLVSCCQQGKVCFWNLETGERLFKLRRIRDVENPSPSSVPVIWCIDTKQSIAVCGCSDGSVEIACLERNKLIGVYHQSNVGVVHVLVTGSKVVVARLDGSIEFLDLLLSSERPIRVKSMRFLNAIRAHQKPISFLLASSLTVVSASYDHTLKLFDLRTCQLQSMLHAHSGPVSAVCIDDNDNTLFSACEEGLVCCWSIASGELLRTLDVKSTGRTHLACTAQYLLGYSPEGDLILWNKKDGTVASRIAQHLIKFESAFASRSLVALNNDIAVTSCESTLTFWDLEHKAIIRQIDLGCVIDRMYVLGSHSVLCQCSNTVYRVDSPIVRIN</sequence>
<comment type="caution">
    <text evidence="23">The sequence shown here is derived from an EMBL/GenBank/DDBJ whole genome shotgun (WGS) entry which is preliminary data.</text>
</comment>
<keyword evidence="12" id="KW-0333">Golgi apparatus</keyword>
<dbReference type="Pfam" id="PF12349">
    <property type="entry name" value="Sterol-sensing"/>
    <property type="match status" value="1"/>
</dbReference>
<dbReference type="SUPFAM" id="SSF50978">
    <property type="entry name" value="WD40 repeat-like"/>
    <property type="match status" value="1"/>
</dbReference>
<dbReference type="GO" id="GO:0012507">
    <property type="term" value="C:ER to Golgi transport vesicle membrane"/>
    <property type="evidence" value="ECO:0007669"/>
    <property type="project" value="UniProtKB-SubCell"/>
</dbReference>
<evidence type="ECO:0000256" key="21">
    <source>
        <dbReference type="SAM" id="Phobius"/>
    </source>
</evidence>
<evidence type="ECO:0000256" key="15">
    <source>
        <dbReference type="ARBA" id="ARBA00023136"/>
    </source>
</evidence>
<dbReference type="GO" id="GO:0000139">
    <property type="term" value="C:Golgi membrane"/>
    <property type="evidence" value="ECO:0007669"/>
    <property type="project" value="UniProtKB-SubCell"/>
</dbReference>
<dbReference type="InterPro" id="IPR036322">
    <property type="entry name" value="WD40_repeat_dom_sf"/>
</dbReference>
<evidence type="ECO:0000256" key="1">
    <source>
        <dbReference type="ARBA" id="ARBA00004477"/>
    </source>
</evidence>
<dbReference type="PROSITE" id="PS50082">
    <property type="entry name" value="WD_REPEATS_2"/>
    <property type="match status" value="1"/>
</dbReference>
<evidence type="ECO:0000256" key="13">
    <source>
        <dbReference type="ARBA" id="ARBA00023098"/>
    </source>
</evidence>
<dbReference type="GO" id="GO:0032934">
    <property type="term" value="F:sterol binding"/>
    <property type="evidence" value="ECO:0007669"/>
    <property type="project" value="InterPro"/>
</dbReference>
<keyword evidence="9" id="KW-0677">Repeat</keyword>
<feature type="transmembrane region" description="Helical" evidence="21">
    <location>
        <begin position="272"/>
        <end position="292"/>
    </location>
</feature>
<evidence type="ECO:0000256" key="6">
    <source>
        <dbReference type="ARBA" id="ARBA00022548"/>
    </source>
</evidence>
<comment type="function">
    <text evidence="19">Escort protein required for cholesterol as well as lipid homeostasis. Regulates export of the SCAP-SREBP complex from the endoplasmic reticulum to the Golgi upon low cholesterol, thereby regulating the processing of sterol regulatory element-binding proteins (SREBPs) SREBF1/SREBP1 and SREBF2/SREBP2. At high sterol concentrations, formation of a ternary complex with INSIG (INSIG1 or INSIG2) leads to mask the ER export signal in SCAP, promoting retention of the complex in the endoplasmic reticulum. Low sterol concentrations trigger release of INSIG, a conformational change in the SSD domain of SCAP, unmasking of the ER export signal, promoting recruitment into COPII-coated vesicles and transport of the SCAP-SREBP to the Golgi: in the Golgi, SREBPs are then processed, releasing the transcription factor fragment of SREBPs from the membrane, its import into the nucleus and up-regulation of LDLR, INSIG1 and the mevalonate pathway. Binds cholesterol via its SSD domain.</text>
</comment>
<proteinExistence type="inferred from homology"/>
<evidence type="ECO:0000256" key="11">
    <source>
        <dbReference type="ARBA" id="ARBA00022989"/>
    </source>
</evidence>
<dbReference type="OrthoDB" id="60477at2759"/>
<keyword evidence="16" id="KW-1207">Sterol metabolism</keyword>
<dbReference type="GO" id="GO:0032936">
    <property type="term" value="C:SREBP-SCAP complex"/>
    <property type="evidence" value="ECO:0007669"/>
    <property type="project" value="TreeGrafter"/>
</dbReference>
<evidence type="ECO:0000256" key="14">
    <source>
        <dbReference type="ARBA" id="ARBA00023121"/>
    </source>
</evidence>
<feature type="transmembrane region" description="Helical" evidence="21">
    <location>
        <begin position="404"/>
        <end position="428"/>
    </location>
</feature>
<dbReference type="InterPro" id="IPR030225">
    <property type="entry name" value="SCAP"/>
</dbReference>
<evidence type="ECO:0000256" key="5">
    <source>
        <dbReference type="ARBA" id="ARBA00019541"/>
    </source>
</evidence>
<dbReference type="InterPro" id="IPR000731">
    <property type="entry name" value="SSD"/>
</dbReference>
<feature type="transmembrane region" description="Helical" evidence="21">
    <location>
        <begin position="67"/>
        <end position="88"/>
    </location>
</feature>
<evidence type="ECO:0000256" key="20">
    <source>
        <dbReference type="PROSITE-ProRule" id="PRU00221"/>
    </source>
</evidence>
<evidence type="ECO:0000256" key="7">
    <source>
        <dbReference type="ARBA" id="ARBA00022574"/>
    </source>
</evidence>
<dbReference type="Proteomes" id="UP000024635">
    <property type="component" value="Unassembled WGS sequence"/>
</dbReference>
<evidence type="ECO:0000256" key="12">
    <source>
        <dbReference type="ARBA" id="ARBA00023034"/>
    </source>
</evidence>
<dbReference type="InterPro" id="IPR053958">
    <property type="entry name" value="HMGCR/SNAP/NPC1-like_SSD"/>
</dbReference>
<accession>A0A016SH32</accession>
<evidence type="ECO:0000256" key="18">
    <source>
        <dbReference type="ARBA" id="ARBA00023221"/>
    </source>
</evidence>
<dbReference type="Pfam" id="PF00400">
    <property type="entry name" value="WD40"/>
    <property type="match status" value="2"/>
</dbReference>
<evidence type="ECO:0000256" key="9">
    <source>
        <dbReference type="ARBA" id="ARBA00022737"/>
    </source>
</evidence>
<dbReference type="PROSITE" id="PS50156">
    <property type="entry name" value="SSD"/>
    <property type="match status" value="1"/>
</dbReference>
<dbReference type="InterPro" id="IPR015943">
    <property type="entry name" value="WD40/YVTN_repeat-like_dom_sf"/>
</dbReference>
<feature type="repeat" description="WD" evidence="20">
    <location>
        <begin position="654"/>
        <end position="695"/>
    </location>
</feature>
<dbReference type="SMART" id="SM00320">
    <property type="entry name" value="WD40"/>
    <property type="match status" value="4"/>
</dbReference>
<feature type="transmembrane region" description="Helical" evidence="21">
    <location>
        <begin position="34"/>
        <end position="55"/>
    </location>
</feature>
<name>A0A016SH32_9BILA</name>
<keyword evidence="18" id="KW-0753">Steroid metabolism</keyword>
<dbReference type="STRING" id="53326.A0A016SH32"/>
<dbReference type="PANTHER" id="PTHR46378">
    <property type="entry name" value="STEROL REGULATORY ELEMENT-BINDING PROTEIN CLEAVAGE-ACTIVATING PROTEIN"/>
    <property type="match status" value="1"/>
</dbReference>
<organism evidence="23 24">
    <name type="scientific">Ancylostoma ceylanicum</name>
    <dbReference type="NCBI Taxonomy" id="53326"/>
    <lineage>
        <taxon>Eukaryota</taxon>
        <taxon>Metazoa</taxon>
        <taxon>Ecdysozoa</taxon>
        <taxon>Nematoda</taxon>
        <taxon>Chromadorea</taxon>
        <taxon>Rhabditida</taxon>
        <taxon>Rhabditina</taxon>
        <taxon>Rhabditomorpha</taxon>
        <taxon>Strongyloidea</taxon>
        <taxon>Ancylostomatidae</taxon>
        <taxon>Ancylostomatinae</taxon>
        <taxon>Ancylostoma</taxon>
    </lineage>
</organism>
<keyword evidence="13" id="KW-0443">Lipid metabolism</keyword>
<comment type="similarity">
    <text evidence="4">Belongs to the WD repeat SCAP family.</text>
</comment>
<dbReference type="GO" id="GO:0032933">
    <property type="term" value="P:SREBP signaling pathway"/>
    <property type="evidence" value="ECO:0007669"/>
    <property type="project" value="InterPro"/>
</dbReference>
<evidence type="ECO:0000256" key="8">
    <source>
        <dbReference type="ARBA" id="ARBA00022692"/>
    </source>
</evidence>
<evidence type="ECO:0000259" key="22">
    <source>
        <dbReference type="PROSITE" id="PS50156"/>
    </source>
</evidence>
<feature type="transmembrane region" description="Helical" evidence="21">
    <location>
        <begin position="139"/>
        <end position="163"/>
    </location>
</feature>
<feature type="transmembrane region" description="Helical" evidence="21">
    <location>
        <begin position="6"/>
        <end position="22"/>
    </location>
</feature>
<keyword evidence="24" id="KW-1185">Reference proteome</keyword>
<keyword evidence="8 21" id="KW-0812">Transmembrane</keyword>
<keyword evidence="17" id="KW-0325">Glycoprotein</keyword>
<dbReference type="GO" id="GO:0008203">
    <property type="term" value="P:cholesterol metabolic process"/>
    <property type="evidence" value="ECO:0007669"/>
    <property type="project" value="UniProtKB-KW"/>
</dbReference>
<dbReference type="EMBL" id="JARK01001564">
    <property type="protein sequence ID" value="EYB89707.1"/>
    <property type="molecule type" value="Genomic_DNA"/>
</dbReference>
<gene>
    <name evidence="23" type="primary">Acey_s0228.g2854</name>
    <name evidence="23" type="synonym">Acey-scp-1</name>
    <name evidence="23" type="ORF">Y032_0228g2854</name>
</gene>
<keyword evidence="6" id="KW-0153">Cholesterol metabolism</keyword>
<keyword evidence="11 21" id="KW-1133">Transmembrane helix</keyword>
<keyword evidence="10" id="KW-0256">Endoplasmic reticulum</keyword>
<dbReference type="GO" id="GO:0045540">
    <property type="term" value="P:regulation of cholesterol biosynthetic process"/>
    <property type="evidence" value="ECO:0007669"/>
    <property type="project" value="TreeGrafter"/>
</dbReference>
<keyword evidence="15 21" id="KW-0472">Membrane</keyword>
<feature type="domain" description="SSD" evidence="22">
    <location>
        <begin position="3"/>
        <end position="161"/>
    </location>
</feature>
<evidence type="ECO:0000256" key="10">
    <source>
        <dbReference type="ARBA" id="ARBA00022824"/>
    </source>
</evidence>
<reference evidence="24" key="1">
    <citation type="journal article" date="2015" name="Nat. Genet.">
        <title>The genome and transcriptome of the zoonotic hookworm Ancylostoma ceylanicum identify infection-specific gene families.</title>
        <authorList>
            <person name="Schwarz E.M."/>
            <person name="Hu Y."/>
            <person name="Antoshechkin I."/>
            <person name="Miller M.M."/>
            <person name="Sternberg P.W."/>
            <person name="Aroian R.V."/>
        </authorList>
    </citation>
    <scope>NUCLEOTIDE SEQUENCE</scope>
    <source>
        <strain evidence="24">HY135</strain>
    </source>
</reference>
<keyword evidence="14" id="KW-0446">Lipid-binding</keyword>
<evidence type="ECO:0000256" key="16">
    <source>
        <dbReference type="ARBA" id="ARBA00023166"/>
    </source>
</evidence>
<evidence type="ECO:0000256" key="3">
    <source>
        <dbReference type="ARBA" id="ARBA00004653"/>
    </source>
</evidence>
<keyword evidence="7 20" id="KW-0853">WD repeat</keyword>
<evidence type="ECO:0000256" key="19">
    <source>
        <dbReference type="ARBA" id="ARBA00045958"/>
    </source>
</evidence>
<dbReference type="InterPro" id="IPR001680">
    <property type="entry name" value="WD40_rpt"/>
</dbReference>